<dbReference type="SUPFAM" id="SSF53383">
    <property type="entry name" value="PLP-dependent transferases"/>
    <property type="match status" value="1"/>
</dbReference>
<evidence type="ECO:0000256" key="4">
    <source>
        <dbReference type="ARBA" id="ARBA00022898"/>
    </source>
</evidence>
<dbReference type="Gene3D" id="3.90.1150.10">
    <property type="entry name" value="Aspartate Aminotransferase, domain 1"/>
    <property type="match status" value="1"/>
</dbReference>
<name>A0ABT9XY23_9BACI</name>
<proteinExistence type="inferred from homology"/>
<gene>
    <name evidence="7" type="ORF">J2S10_003343</name>
</gene>
<evidence type="ECO:0000256" key="1">
    <source>
        <dbReference type="ARBA" id="ARBA00001933"/>
    </source>
</evidence>
<reference evidence="7 8" key="1">
    <citation type="submission" date="2023-07" db="EMBL/GenBank/DDBJ databases">
        <title>Genomic Encyclopedia of Type Strains, Phase IV (KMG-IV): sequencing the most valuable type-strain genomes for metagenomic binning, comparative biology and taxonomic classification.</title>
        <authorList>
            <person name="Goeker M."/>
        </authorList>
    </citation>
    <scope>NUCLEOTIDE SEQUENCE [LARGE SCALE GENOMIC DNA]</scope>
    <source>
        <strain evidence="7 8">DSM 27594</strain>
    </source>
</reference>
<evidence type="ECO:0000256" key="3">
    <source>
        <dbReference type="ARBA" id="ARBA00022793"/>
    </source>
</evidence>
<evidence type="ECO:0000256" key="2">
    <source>
        <dbReference type="ARBA" id="ARBA00009533"/>
    </source>
</evidence>
<dbReference type="InterPro" id="IPR015422">
    <property type="entry name" value="PyrdxlP-dep_Trfase_small"/>
</dbReference>
<keyword evidence="4 6" id="KW-0663">Pyridoxal phosphate</keyword>
<sequence length="467" mass="52238">MVKKMNEDFNVIQMILEQIIKESIHFFEGLESRAAAFQPPTLQRDKLPVEGIGAMNALENFKEKYAAFLSGSAGSRYLGFVTGGATPAAIAGDWLVSVYDQNVASTDDSVAGKVELETIDMLKELFQLPKNYSGSFVSGATMANFVGLAIARQWFGHQHGINVSQQGLFLLPKMKVVSGCAHSSIYKALSMLGMGRESVQSIPCLPDREAIDISRLREFLRELKGEPCIVVANAGTVNTVDFDNLREIVKLKDEYTFWLHVDAAFGGFAACSPKYHELVDGLDQADSITIDAHKWLNVPYDSAMQFTRHKDIQVEVFQNNAAYLGNSIDNPEFVHLTPENSRRFRALPAWFTLNAYGKVGYREIVERNVEMAQLLTKRVAESTFFRLAAPTRLNVVCFTLATEGITMDVIHKYLDLLKQDGRVFMTPTLYKGTPAIRAAFSNWRTDEDDVEIIWDALSEAIKDMDRK</sequence>
<comment type="similarity">
    <text evidence="2 6">Belongs to the group II decarboxylase family.</text>
</comment>
<dbReference type="Proteomes" id="UP001224122">
    <property type="component" value="Unassembled WGS sequence"/>
</dbReference>
<dbReference type="PRINTS" id="PR00800">
    <property type="entry name" value="YHDCRBOXLASE"/>
</dbReference>
<dbReference type="PANTHER" id="PTHR11999:SF70">
    <property type="entry name" value="MIP05841P"/>
    <property type="match status" value="1"/>
</dbReference>
<evidence type="ECO:0000256" key="6">
    <source>
        <dbReference type="RuleBase" id="RU000382"/>
    </source>
</evidence>
<dbReference type="EMBL" id="JAUSTW010000005">
    <property type="protein sequence ID" value="MDQ0200160.1"/>
    <property type="molecule type" value="Genomic_DNA"/>
</dbReference>
<dbReference type="Pfam" id="PF00282">
    <property type="entry name" value="Pyridoxal_deC"/>
    <property type="match status" value="1"/>
</dbReference>
<dbReference type="InterPro" id="IPR015424">
    <property type="entry name" value="PyrdxlP-dep_Trfase"/>
</dbReference>
<keyword evidence="3" id="KW-0210">Decarboxylase</keyword>
<accession>A0ABT9XY23</accession>
<protein>
    <submittedName>
        <fullName evidence="7">Glutamate/tyrosine decarboxylase-like PLP-dependent enzyme</fullName>
    </submittedName>
</protein>
<dbReference type="RefSeq" id="WP_307409727.1">
    <property type="nucleotide sequence ID" value="NZ_JAUSTW010000005.1"/>
</dbReference>
<dbReference type="InterPro" id="IPR010977">
    <property type="entry name" value="Aromatic_deC"/>
</dbReference>
<evidence type="ECO:0000313" key="8">
    <source>
        <dbReference type="Proteomes" id="UP001224122"/>
    </source>
</evidence>
<evidence type="ECO:0000256" key="5">
    <source>
        <dbReference type="ARBA" id="ARBA00023239"/>
    </source>
</evidence>
<keyword evidence="5 6" id="KW-0456">Lyase</keyword>
<dbReference type="Gene3D" id="3.40.640.10">
    <property type="entry name" value="Type I PLP-dependent aspartate aminotransferase-like (Major domain)"/>
    <property type="match status" value="1"/>
</dbReference>
<organism evidence="7 8">
    <name type="scientific">Neobacillus ginsengisoli</name>
    <dbReference type="NCBI Taxonomy" id="904295"/>
    <lineage>
        <taxon>Bacteria</taxon>
        <taxon>Bacillati</taxon>
        <taxon>Bacillota</taxon>
        <taxon>Bacilli</taxon>
        <taxon>Bacillales</taxon>
        <taxon>Bacillaceae</taxon>
        <taxon>Neobacillus</taxon>
    </lineage>
</organism>
<comment type="cofactor">
    <cofactor evidence="1 6">
        <name>pyridoxal 5'-phosphate</name>
        <dbReference type="ChEBI" id="CHEBI:597326"/>
    </cofactor>
</comment>
<dbReference type="InterPro" id="IPR002129">
    <property type="entry name" value="PyrdxlP-dep_de-COase"/>
</dbReference>
<comment type="caution">
    <text evidence="7">The sequence shown here is derived from an EMBL/GenBank/DDBJ whole genome shotgun (WGS) entry which is preliminary data.</text>
</comment>
<evidence type="ECO:0000313" key="7">
    <source>
        <dbReference type="EMBL" id="MDQ0200160.1"/>
    </source>
</evidence>
<dbReference type="InterPro" id="IPR015421">
    <property type="entry name" value="PyrdxlP-dep_Trfase_major"/>
</dbReference>
<keyword evidence="8" id="KW-1185">Reference proteome</keyword>
<dbReference type="PANTHER" id="PTHR11999">
    <property type="entry name" value="GROUP II PYRIDOXAL-5-PHOSPHATE DECARBOXYLASE"/>
    <property type="match status" value="1"/>
</dbReference>